<evidence type="ECO:0000313" key="2">
    <source>
        <dbReference type="Proteomes" id="UP001153331"/>
    </source>
</evidence>
<reference evidence="1" key="1">
    <citation type="submission" date="2022-11" db="EMBL/GenBank/DDBJ databases">
        <title>Genome Sequence of Boeremia exigua.</title>
        <authorList>
            <person name="Buettner E."/>
        </authorList>
    </citation>
    <scope>NUCLEOTIDE SEQUENCE</scope>
    <source>
        <strain evidence="1">CU02</strain>
    </source>
</reference>
<sequence length="2162" mass="243733">MAPSTAPVSTEPQTNNDEPTPTAATPAKSTHNPMERSISDSEDVQAFDVADADLPPLPEPDDDSFLRRDFQDDNAPSDGSDLMDRRMKRQLMDIESSFIPDLSAHPGASQTRAGADDTYLFGGSPGTVRPVLQAAEDAPDATRAEGGEEDSHITESSLLSEEPPTPAGAYKTPAAQRTDNDDTDDSLDHGNSMSDAAPSSPSADAAQRRSKGHGDGNAPQATTDGGPRELDPAQRPVSSASTVKAPDFTKFEEAALLNASESSLDSTAMPPPLITTTSPRAGKRPTFLQNRQSSQRSSISSFTNRSDDGASTESLGADYALQTGGAVPRPSLPHRSSMGLSRLPSLGSIASSVSGYSDSTPWDKHRSISTNSLTGLLQPESGLGRLDEEVSSTTTPPETPRTSGVGAFTNLTDTVVARHVQDIQVPDTVAREFRAKHLQSPDKRHSATPFARSKHNLTLKEQNSKIDKLSKENFDLKLKIHFLDQALQNRSDEGVKEMISKNVQLQTDLATEKKESQRWRKKVRELERKLKSQEEGQSATRDSGSGSEDEKSDQSRHAELEEEIHFLRERLESAETITEQWQQEALQKEADNRRMADYIKTMREKNPTGESGIDEAVNIWKEDLHEERARREELETRYAHAESERDRLREELQRTREQNRQILQHTNNHNSRVHNSSRLMHQSYADRSDAGFDPPRPASGGSSTLVDQLQTNNERLQRDLHAQTSMLTSRNRENTRLREENEGLRLTLRRGDVGSVAGDSILERSISRNHMRSVSRASGGTRVTQMSDSEREDLESKLASARDELSQLKLLNKELDDQLVGHLDMLESAENKVKECETELEAQSDDIQALAAERNEALELLQDKEQECEELRAEALDTVQRLETELEQMQQDRDRIATDLEHSIEDFNALQQEMKNVSESLIQLEDDQNASMRKIENLESELRDATEELGRQDKMLSDERSKNEKLDIQLESCQGEVDFLREEQEGDKIRIGELESDLENAHINIQHEKERIRDLDERFAEERQQRDALESHGKQEVEKVMTDLNTQLAKLKEESRRLRKDLSSKEVEANNWRRQHDEFETSIRDALGNNNGAKPGLLKVLQSSPCFRQTIAYRSQDIVRLQRDLDATIEELNFTRNDLTEKEQLLRNRDTLLESTGLQVRQSTEALERERQLRRQEAATFENAKRGHQSVTRTIQQHETRVLELESLRSQDRQKLHNLEKQYKEQLLERNNLLYALWNRLSTLCGTEWCRNNALINDELTSMELISRNIKGFNSNMILAVKTVESIIGGFRQRIRNTEKDLVRDYQTLEHTLDGRVKRLEQLEKAVLAQRQSIGRPSTVRGGMVELNSAELTKLRNDNKTLRSEVQTLRAITSTTQSGNDIVVSKNPSRTGSPTSSKRASMAHTLLRAHSTSIVEHLQQQQQQTQSGSRSPGHPYPEAGPLQPSEQKWIHRLKELERRLKAEREARLLDRSGARKRLEQKVEENADLRAMLERERERLAAEGLSVHRSMSIDGAARSRERSERNSMLSRQTTLDRQAERDEDMVSRQHIINLSLCHIQKYVVFDLIVQLLEMSQLQPDKVAGNQTLHGELLSASAASADLRLTPSSQARLGTTTSWVQLNDSVYNNQSHTGVDSSDNQYLYLTALVMFTAVSLPLESQSWLPSTNAPIEIENIDLLLRSDNLMPRRGVQQEPAQFDNLDSHAADQHLGAFSFLNDLVLNRERVHRSLGRHSPVPTHAIKEERLTCYHTSSSQAQISQSIWGRGESVPDKGRFSTPRLGSDNMAATRSNKQRPKKSPATAKSKRESDNIFVKKRESSASSKAERPSKIQKRMPKANSGRRVNGRGGSADDAFVISDDEEGLDQSDLDSRTDSPTPPRQMIYMDDAKPRVSMVSAAEDHNDYELTLAHMRDAHAREAAQLRQQIAHITQTRDTHAKEAEQLRQQLRASEATIQQAHEKSQHLQNALESQGRQFAANEKLMADVLEELEAVGGQLYEQSWECDYWRREAETTKSCLRGEARLVQQCNEYKRLYEEEKDNHDDTKRSQVKKDEESARRETKIELEINSLRSETVALRASALSHASQSRSSASPAPSQSSAASDSEQRLANIRKMYIGLKKRHDNLHSVAANLSAITRSFGYDNLGQVGQYFKQLKSALDEHDTGK</sequence>
<proteinExistence type="predicted"/>
<protein>
    <submittedName>
        <fullName evidence="1">Uncharacterized protein</fullName>
    </submittedName>
</protein>
<organism evidence="1 2">
    <name type="scientific">Boeremia exigua</name>
    <dbReference type="NCBI Taxonomy" id="749465"/>
    <lineage>
        <taxon>Eukaryota</taxon>
        <taxon>Fungi</taxon>
        <taxon>Dikarya</taxon>
        <taxon>Ascomycota</taxon>
        <taxon>Pezizomycotina</taxon>
        <taxon>Dothideomycetes</taxon>
        <taxon>Pleosporomycetidae</taxon>
        <taxon>Pleosporales</taxon>
        <taxon>Pleosporineae</taxon>
        <taxon>Didymellaceae</taxon>
        <taxon>Boeremia</taxon>
    </lineage>
</organism>
<gene>
    <name evidence="1" type="ORF">OPT61_g8626</name>
</gene>
<name>A0ACC2HYB0_9PLEO</name>
<accession>A0ACC2HYB0</accession>
<dbReference type="Proteomes" id="UP001153331">
    <property type="component" value="Unassembled WGS sequence"/>
</dbReference>
<evidence type="ECO:0000313" key="1">
    <source>
        <dbReference type="EMBL" id="KAJ8107783.1"/>
    </source>
</evidence>
<comment type="caution">
    <text evidence="1">The sequence shown here is derived from an EMBL/GenBank/DDBJ whole genome shotgun (WGS) entry which is preliminary data.</text>
</comment>
<keyword evidence="2" id="KW-1185">Reference proteome</keyword>
<dbReference type="EMBL" id="JAPHNI010000859">
    <property type="protein sequence ID" value="KAJ8107783.1"/>
    <property type="molecule type" value="Genomic_DNA"/>
</dbReference>